<feature type="transmembrane region" description="Helical" evidence="6">
    <location>
        <begin position="392"/>
        <end position="412"/>
    </location>
</feature>
<reference evidence="8 9" key="1">
    <citation type="submission" date="2020-07" db="EMBL/GenBank/DDBJ databases">
        <title>Sequencing the genomes of 1000 actinobacteria strains.</title>
        <authorList>
            <person name="Klenk H.-P."/>
        </authorList>
    </citation>
    <scope>NUCLEOTIDE SEQUENCE [LARGE SCALE GENOMIC DNA]</scope>
    <source>
        <strain evidence="8 9">DSM 18448</strain>
    </source>
</reference>
<feature type="transmembrane region" description="Helical" evidence="6">
    <location>
        <begin position="308"/>
        <end position="327"/>
    </location>
</feature>
<evidence type="ECO:0000259" key="7">
    <source>
        <dbReference type="PROSITE" id="PS50850"/>
    </source>
</evidence>
<evidence type="ECO:0000256" key="5">
    <source>
        <dbReference type="SAM" id="MobiDB-lite"/>
    </source>
</evidence>
<comment type="subcellular location">
    <subcellularLocation>
        <location evidence="1">Cell membrane</location>
        <topology evidence="1">Multi-pass membrane protein</topology>
    </subcellularLocation>
</comment>
<keyword evidence="3 6" id="KW-1133">Transmembrane helix</keyword>
<feature type="transmembrane region" description="Helical" evidence="6">
    <location>
        <begin position="106"/>
        <end position="124"/>
    </location>
</feature>
<dbReference type="EMBL" id="JACBZH010000001">
    <property type="protein sequence ID" value="NYH91035.1"/>
    <property type="molecule type" value="Genomic_DNA"/>
</dbReference>
<feature type="transmembrane region" description="Helical" evidence="6">
    <location>
        <begin position="240"/>
        <end position="261"/>
    </location>
</feature>
<evidence type="ECO:0000256" key="3">
    <source>
        <dbReference type="ARBA" id="ARBA00022989"/>
    </source>
</evidence>
<keyword evidence="9" id="KW-1185">Reference proteome</keyword>
<feature type="transmembrane region" description="Helical" evidence="6">
    <location>
        <begin position="171"/>
        <end position="190"/>
    </location>
</feature>
<gene>
    <name evidence="8" type="ORF">F4554_003673</name>
</gene>
<organism evidence="8 9">
    <name type="scientific">Actinopolymorpha rutila</name>
    <dbReference type="NCBI Taxonomy" id="446787"/>
    <lineage>
        <taxon>Bacteria</taxon>
        <taxon>Bacillati</taxon>
        <taxon>Actinomycetota</taxon>
        <taxon>Actinomycetes</taxon>
        <taxon>Propionibacteriales</taxon>
        <taxon>Actinopolymorphaceae</taxon>
        <taxon>Actinopolymorpha</taxon>
    </lineage>
</organism>
<dbReference type="Gene3D" id="1.20.1250.20">
    <property type="entry name" value="MFS general substrate transporter like domains"/>
    <property type="match status" value="2"/>
</dbReference>
<feature type="transmembrane region" description="Helical" evidence="6">
    <location>
        <begin position="82"/>
        <end position="100"/>
    </location>
</feature>
<evidence type="ECO:0000256" key="4">
    <source>
        <dbReference type="ARBA" id="ARBA00023136"/>
    </source>
</evidence>
<name>A0A852ZFV2_9ACTN</name>
<dbReference type="PROSITE" id="PS50850">
    <property type="entry name" value="MFS"/>
    <property type="match status" value="1"/>
</dbReference>
<feature type="transmembrane region" description="Helical" evidence="6">
    <location>
        <begin position="333"/>
        <end position="353"/>
    </location>
</feature>
<feature type="transmembrane region" description="Helical" evidence="6">
    <location>
        <begin position="17"/>
        <end position="36"/>
    </location>
</feature>
<dbReference type="SUPFAM" id="SSF103473">
    <property type="entry name" value="MFS general substrate transporter"/>
    <property type="match status" value="1"/>
</dbReference>
<evidence type="ECO:0000313" key="9">
    <source>
        <dbReference type="Proteomes" id="UP000579605"/>
    </source>
</evidence>
<accession>A0A852ZFV2</accession>
<feature type="region of interest" description="Disordered" evidence="5">
    <location>
        <begin position="194"/>
        <end position="232"/>
    </location>
</feature>
<dbReference type="PANTHER" id="PTHR23514">
    <property type="entry name" value="BYPASS OF STOP CODON PROTEIN 6"/>
    <property type="match status" value="1"/>
</dbReference>
<dbReference type="CDD" id="cd17393">
    <property type="entry name" value="MFS_MosC_like"/>
    <property type="match status" value="1"/>
</dbReference>
<dbReference type="PANTHER" id="PTHR23514:SF13">
    <property type="entry name" value="INNER MEMBRANE PROTEIN YBJJ"/>
    <property type="match status" value="1"/>
</dbReference>
<feature type="transmembrane region" description="Helical" evidence="6">
    <location>
        <begin position="273"/>
        <end position="296"/>
    </location>
</feature>
<dbReference type="RefSeq" id="WP_202889342.1">
    <property type="nucleotide sequence ID" value="NZ_BAAARR010000020.1"/>
</dbReference>
<comment type="caution">
    <text evidence="8">The sequence shown here is derived from an EMBL/GenBank/DDBJ whole genome shotgun (WGS) entry which is preliminary data.</text>
</comment>
<feature type="compositionally biased region" description="Basic and acidic residues" evidence="5">
    <location>
        <begin position="213"/>
        <end position="232"/>
    </location>
</feature>
<dbReference type="InterPro" id="IPR020846">
    <property type="entry name" value="MFS_dom"/>
</dbReference>
<evidence type="ECO:0000256" key="1">
    <source>
        <dbReference type="ARBA" id="ARBA00004651"/>
    </source>
</evidence>
<evidence type="ECO:0000313" key="8">
    <source>
        <dbReference type="EMBL" id="NYH91035.1"/>
    </source>
</evidence>
<sequence>MSPRQFLTGGRHPVTRLYPLTVFFAADGVLFASWIVRIPEIKNQVGASATALGLALLCMTVSSAASMYFAGGLCERLGTRTVLVASFPLVCAGLVTPALARSVVALGAILFVFGAIYGVLLVALNSAAVEIESTSGRAIMSPMHGLWSVGGLVGAVIGGLLAAHLTAVEHFAVVAVAGVVVAVGFARPMLRTGTDQPVRTDGTAGPATAARGQEQKQEQEQEQKQKQEQETVRRTARRPISLAVVLLGVVALCTAYGEGAIGDWVALHLRENLGAAAGVAAYGFGVYSVAIATGRLTGGRLIERLGETWVLSGGAVLAAAGVLTTAWAGSLAVAFAGLLAVGLGLANMFPVAIARAGAIGGPRGVGLASTIGNTGMLAGPPLIGFLADQVGLRTALSTVAVTALVAAVIGLVQRSLRVRTEGAADSPVGTVAAEPAHRV</sequence>
<dbReference type="InterPro" id="IPR036259">
    <property type="entry name" value="MFS_trans_sf"/>
</dbReference>
<dbReference type="InterPro" id="IPR011701">
    <property type="entry name" value="MFS"/>
</dbReference>
<evidence type="ECO:0000256" key="6">
    <source>
        <dbReference type="SAM" id="Phobius"/>
    </source>
</evidence>
<protein>
    <submittedName>
        <fullName evidence="8">MFS family permease</fullName>
    </submittedName>
</protein>
<feature type="domain" description="Major facilitator superfamily (MFS) profile" evidence="7">
    <location>
        <begin position="13"/>
        <end position="418"/>
    </location>
</feature>
<dbReference type="AlphaFoldDB" id="A0A852ZFV2"/>
<feature type="transmembrane region" description="Helical" evidence="6">
    <location>
        <begin position="48"/>
        <end position="70"/>
    </location>
</feature>
<dbReference type="GO" id="GO:0005886">
    <property type="term" value="C:plasma membrane"/>
    <property type="evidence" value="ECO:0007669"/>
    <property type="project" value="UniProtKB-SubCell"/>
</dbReference>
<dbReference type="Proteomes" id="UP000579605">
    <property type="component" value="Unassembled WGS sequence"/>
</dbReference>
<proteinExistence type="predicted"/>
<feature type="transmembrane region" description="Helical" evidence="6">
    <location>
        <begin position="145"/>
        <end position="165"/>
    </location>
</feature>
<dbReference type="GO" id="GO:0022857">
    <property type="term" value="F:transmembrane transporter activity"/>
    <property type="evidence" value="ECO:0007669"/>
    <property type="project" value="InterPro"/>
</dbReference>
<dbReference type="InterPro" id="IPR051788">
    <property type="entry name" value="MFS_Transporter"/>
</dbReference>
<keyword evidence="2 6" id="KW-0812">Transmembrane</keyword>
<feature type="transmembrane region" description="Helical" evidence="6">
    <location>
        <begin position="365"/>
        <end position="386"/>
    </location>
</feature>
<keyword evidence="4 6" id="KW-0472">Membrane</keyword>
<evidence type="ECO:0000256" key="2">
    <source>
        <dbReference type="ARBA" id="ARBA00022692"/>
    </source>
</evidence>
<dbReference type="Pfam" id="PF07690">
    <property type="entry name" value="MFS_1"/>
    <property type="match status" value="2"/>
</dbReference>